<reference evidence="5" key="1">
    <citation type="submission" date="2023-07" db="EMBL/GenBank/DDBJ databases">
        <title>30 novel species of actinomycetes from the DSMZ collection.</title>
        <authorList>
            <person name="Nouioui I."/>
        </authorList>
    </citation>
    <scope>NUCLEOTIDE SEQUENCE [LARGE SCALE GENOMIC DNA]</scope>
    <source>
        <strain evidence="5">DSM 44938</strain>
    </source>
</reference>
<evidence type="ECO:0000313" key="4">
    <source>
        <dbReference type="EMBL" id="MDT0345187.1"/>
    </source>
</evidence>
<evidence type="ECO:0000256" key="2">
    <source>
        <dbReference type="ARBA" id="ARBA00022840"/>
    </source>
</evidence>
<dbReference type="Gene3D" id="3.40.50.300">
    <property type="entry name" value="P-loop containing nucleotide triphosphate hydrolases"/>
    <property type="match status" value="1"/>
</dbReference>
<dbReference type="Pfam" id="PF22733">
    <property type="entry name" value="NNH1"/>
    <property type="match status" value="1"/>
</dbReference>
<dbReference type="InterPro" id="IPR054547">
    <property type="entry name" value="NNH1"/>
</dbReference>
<evidence type="ECO:0000256" key="1">
    <source>
        <dbReference type="ARBA" id="ARBA00022741"/>
    </source>
</evidence>
<dbReference type="PANTHER" id="PTHR46844:SF1">
    <property type="entry name" value="SLR5058 PROTEIN"/>
    <property type="match status" value="1"/>
</dbReference>
<comment type="caution">
    <text evidence="4">The sequence shown here is derived from an EMBL/GenBank/DDBJ whole genome shotgun (WGS) entry which is preliminary data.</text>
</comment>
<sequence length="1035" mass="113711">MDAASIGLRLGSSAVAPLVKRLFRTQPPGAGLVSRPVRLDALVAFGGEKRTLGAEDLGKLAGELVDRAIRAMGPEGSAYSEHRVRVWESLAMNLWTLGDLDMDDVQAVQLGADGLARALEARDRLLLHLPADAEELRRSLLRLACLHIIDFFTKRSTFIARTLVEQTRQNERMITVLDLLVERLPPQSAVDGAFEERYRRYVAGRHGRLTIFGLDLDDEWPLDDAYIHLETTRGTPSGNDQPLLPPQRAEVALRGAKRVLLRGGAGSGKTTLMQWLAVTTAEHRLPEPLLHLLGQVPFVLPLRTLTRAGRELPAPDGFLAAVGCPHTPPPGWAERVLAAGRGLLLVDGVDEIPEESRPAARAWLRELLREFPGNALLVTARPSAVAEDWLAAEDFGELSLSPMSRQDVATFIHRWHRAARADADDVNELLEAVRGRRDLARLATNPLMCAVMCALHRASHGYLPHGRAALYEAALRMLLERRDRQRKVHHGIRLDAPTQTLLLQELAYWLIRNGHSEMDRSDAEALIENALPSMPQAAEQGSAQDIYRHLLERSGLLREPAEGLVDFVHRTFQDYLAARQAIESRDIPLLVRNAHRDQWEDVIRMAVAHARPEERARILKALVKRGDDVKRDRIRLHLLATACLEHAPRLDPDTRHLVTSRAAQLLPPRTSREAHALAGAGRVVLELLPGPEGLADHEAAAVVDTIGFVGDDTGLPLLARFCSPDAGDDLRLSLKNTWHYFDAAAYAKTVLPHLPGDLRLVATTPDQFGVLGAAGRPFNAMSATPHDLIAAGAARTCVGINIDEPCDLADLRHLTALEGLTLMRGAQVRDVSSLAQYGLKSINVQLTAGQSAQGLERLTAVEELIVFTNGVEQPLALLPPYPPVTWLHWSDRVRGLTPLRSWPRLRTLALGGTRPKLGCEDWESVHAAGVTALFLTAPVARTLLACEITLPHVVSLTVWNPDHDFDLAGLAEATPNLERLTLTNPPTVKLRELRRLASLREVFVRSPGDVTGADELNGVTVTTRPRPRYGMGTAS</sequence>
<dbReference type="Gene3D" id="3.80.10.10">
    <property type="entry name" value="Ribonuclease Inhibitor"/>
    <property type="match status" value="1"/>
</dbReference>
<dbReference type="PANTHER" id="PTHR46844">
    <property type="entry name" value="SLR5058 PROTEIN"/>
    <property type="match status" value="1"/>
</dbReference>
<dbReference type="Proteomes" id="UP001183246">
    <property type="component" value="Unassembled WGS sequence"/>
</dbReference>
<gene>
    <name evidence="4" type="ORF">RM590_21645</name>
</gene>
<accession>A0ABU2MU67</accession>
<dbReference type="InterPro" id="IPR027417">
    <property type="entry name" value="P-loop_NTPase"/>
</dbReference>
<evidence type="ECO:0000259" key="3">
    <source>
        <dbReference type="PROSITE" id="PS50837"/>
    </source>
</evidence>
<keyword evidence="5" id="KW-1185">Reference proteome</keyword>
<organism evidence="4 5">
    <name type="scientific">Streptomyces litchfieldiae</name>
    <dbReference type="NCBI Taxonomy" id="3075543"/>
    <lineage>
        <taxon>Bacteria</taxon>
        <taxon>Bacillati</taxon>
        <taxon>Actinomycetota</taxon>
        <taxon>Actinomycetes</taxon>
        <taxon>Kitasatosporales</taxon>
        <taxon>Streptomycetaceae</taxon>
        <taxon>Streptomyces</taxon>
    </lineage>
</organism>
<name>A0ABU2MU67_9ACTN</name>
<dbReference type="SUPFAM" id="SSF52540">
    <property type="entry name" value="P-loop containing nucleoside triphosphate hydrolases"/>
    <property type="match status" value="1"/>
</dbReference>
<dbReference type="InterPro" id="IPR007111">
    <property type="entry name" value="NACHT_NTPase"/>
</dbReference>
<keyword evidence="2" id="KW-0067">ATP-binding</keyword>
<dbReference type="PROSITE" id="PS50837">
    <property type="entry name" value="NACHT"/>
    <property type="match status" value="1"/>
</dbReference>
<proteinExistence type="predicted"/>
<feature type="domain" description="NACHT" evidence="3">
    <location>
        <begin position="257"/>
        <end position="583"/>
    </location>
</feature>
<dbReference type="RefSeq" id="WP_311706319.1">
    <property type="nucleotide sequence ID" value="NZ_JAVREL010000013.1"/>
</dbReference>
<evidence type="ECO:0000313" key="5">
    <source>
        <dbReference type="Proteomes" id="UP001183246"/>
    </source>
</evidence>
<keyword evidence="1" id="KW-0547">Nucleotide-binding</keyword>
<protein>
    <submittedName>
        <fullName evidence="4">NACHT domain-containing protein</fullName>
    </submittedName>
</protein>
<dbReference type="EMBL" id="JAVREL010000013">
    <property type="protein sequence ID" value="MDT0345187.1"/>
    <property type="molecule type" value="Genomic_DNA"/>
</dbReference>
<dbReference type="InterPro" id="IPR032675">
    <property type="entry name" value="LRR_dom_sf"/>
</dbReference>
<dbReference type="Pfam" id="PF05729">
    <property type="entry name" value="NACHT"/>
    <property type="match status" value="1"/>
</dbReference>